<sequence>MPRSKIYSTKQEKLRAERAKSARHYQKNRELILARRKERRKQKHVSEECEKREKRIAKKNSLKVERQGRRAVQLLEAKGERNETCPVWRMRNVENALNTETKDCPSSYLDNVCQELLAWYISEDRTSKNPLDYPRLVFHSFLHAVDRIGALILEDIGGGELTEEWRASQRMRKRLVVIIDCLDALAMGVMSGDLVEEHEKRCLNHQKEVWRRCMDGIDDLDD</sequence>
<evidence type="ECO:0000313" key="2">
    <source>
        <dbReference type="EMBL" id="KAK7022852.1"/>
    </source>
</evidence>
<protein>
    <submittedName>
        <fullName evidence="2">Uncharacterized protein</fullName>
    </submittedName>
</protein>
<name>A0AAW0BA98_9AGAR</name>
<proteinExistence type="predicted"/>
<dbReference type="AlphaFoldDB" id="A0AAW0BA98"/>
<gene>
    <name evidence="2" type="ORF">VNI00_016898</name>
</gene>
<dbReference type="EMBL" id="JAYKXP010000145">
    <property type="protein sequence ID" value="KAK7022852.1"/>
    <property type="molecule type" value="Genomic_DNA"/>
</dbReference>
<evidence type="ECO:0000256" key="1">
    <source>
        <dbReference type="SAM" id="MobiDB-lite"/>
    </source>
</evidence>
<reference evidence="2 3" key="1">
    <citation type="submission" date="2024-01" db="EMBL/GenBank/DDBJ databases">
        <title>A draft genome for a cacao thread blight-causing isolate of Paramarasmius palmivorus.</title>
        <authorList>
            <person name="Baruah I.K."/>
            <person name="Bukari Y."/>
            <person name="Amoako-Attah I."/>
            <person name="Meinhardt L.W."/>
            <person name="Bailey B.A."/>
            <person name="Cohen S.P."/>
        </authorList>
    </citation>
    <scope>NUCLEOTIDE SEQUENCE [LARGE SCALE GENOMIC DNA]</scope>
    <source>
        <strain evidence="2 3">GH-12</strain>
    </source>
</reference>
<accession>A0AAW0BA98</accession>
<feature type="compositionally biased region" description="Basic and acidic residues" evidence="1">
    <location>
        <begin position="10"/>
        <end position="20"/>
    </location>
</feature>
<dbReference type="Proteomes" id="UP001383192">
    <property type="component" value="Unassembled WGS sequence"/>
</dbReference>
<evidence type="ECO:0000313" key="3">
    <source>
        <dbReference type="Proteomes" id="UP001383192"/>
    </source>
</evidence>
<feature type="region of interest" description="Disordered" evidence="1">
    <location>
        <begin position="1"/>
        <end position="21"/>
    </location>
</feature>
<comment type="caution">
    <text evidence="2">The sequence shown here is derived from an EMBL/GenBank/DDBJ whole genome shotgun (WGS) entry which is preliminary data.</text>
</comment>
<keyword evidence="3" id="KW-1185">Reference proteome</keyword>
<organism evidence="2 3">
    <name type="scientific">Paramarasmius palmivorus</name>
    <dbReference type="NCBI Taxonomy" id="297713"/>
    <lineage>
        <taxon>Eukaryota</taxon>
        <taxon>Fungi</taxon>
        <taxon>Dikarya</taxon>
        <taxon>Basidiomycota</taxon>
        <taxon>Agaricomycotina</taxon>
        <taxon>Agaricomycetes</taxon>
        <taxon>Agaricomycetidae</taxon>
        <taxon>Agaricales</taxon>
        <taxon>Marasmiineae</taxon>
        <taxon>Marasmiaceae</taxon>
        <taxon>Paramarasmius</taxon>
    </lineage>
</organism>